<name>A0A556AC28_9BURK</name>
<accession>A0A556AC28</accession>
<dbReference type="InterPro" id="IPR025833">
    <property type="entry name" value="GDYXXLXY"/>
</dbReference>
<gene>
    <name evidence="1" type="ORF">FOZ76_21750</name>
</gene>
<protein>
    <submittedName>
        <fullName evidence="1">GDYXXLXY domain-containing protein</fullName>
    </submittedName>
</protein>
<comment type="caution">
    <text evidence="1">The sequence shown here is derived from an EMBL/GenBank/DDBJ whole genome shotgun (WGS) entry which is preliminary data.</text>
</comment>
<dbReference type="EMBL" id="VLTJ01000039">
    <property type="protein sequence ID" value="TSH90445.1"/>
    <property type="molecule type" value="Genomic_DNA"/>
</dbReference>
<organism evidence="1 2">
    <name type="scientific">Verticiella sediminum</name>
    <dbReference type="NCBI Taxonomy" id="1247510"/>
    <lineage>
        <taxon>Bacteria</taxon>
        <taxon>Pseudomonadati</taxon>
        <taxon>Pseudomonadota</taxon>
        <taxon>Betaproteobacteria</taxon>
        <taxon>Burkholderiales</taxon>
        <taxon>Alcaligenaceae</taxon>
        <taxon>Verticiella</taxon>
    </lineage>
</organism>
<sequence>MTAGRNTQRASAGGPRRGWRAWVLAGLLLVLVVANAGIWRNEAILRTGQVVLLQLAPVDPRSLMQGDYMALRFALEAEIEAVLQRGGGGDQGREAPAPAYAVLAVDADRVATFQRLQSGAVPLLDGEVALRYEWRHGRVDVAPGAFFFEEGRGAYFAAARYGELRIAPDGRALLSGLRDADLAPL</sequence>
<evidence type="ECO:0000313" key="2">
    <source>
        <dbReference type="Proteomes" id="UP000318405"/>
    </source>
</evidence>
<dbReference type="Pfam" id="PF14345">
    <property type="entry name" value="GDYXXLXY"/>
    <property type="match status" value="1"/>
</dbReference>
<dbReference type="AlphaFoldDB" id="A0A556AC28"/>
<evidence type="ECO:0000313" key="1">
    <source>
        <dbReference type="EMBL" id="TSH90445.1"/>
    </source>
</evidence>
<dbReference type="OrthoDB" id="4868247at2"/>
<reference evidence="1 2" key="1">
    <citation type="submission" date="2019-07" db="EMBL/GenBank/DDBJ databases">
        <title>Qingshengfaniella alkalisoli gen. nov., sp. nov., isolated from saline soil.</title>
        <authorList>
            <person name="Xu L."/>
            <person name="Huang X.-X."/>
            <person name="Sun J.-Q."/>
        </authorList>
    </citation>
    <scope>NUCLEOTIDE SEQUENCE [LARGE SCALE GENOMIC DNA]</scope>
    <source>
        <strain evidence="1 2">DSM 27279</strain>
    </source>
</reference>
<proteinExistence type="predicted"/>
<dbReference type="Proteomes" id="UP000318405">
    <property type="component" value="Unassembled WGS sequence"/>
</dbReference>
<keyword evidence="2" id="KW-1185">Reference proteome</keyword>